<dbReference type="GO" id="GO:1990904">
    <property type="term" value="C:ribonucleoprotein complex"/>
    <property type="evidence" value="ECO:0007669"/>
    <property type="project" value="UniProtKB-KW"/>
</dbReference>
<evidence type="ECO:0000256" key="1">
    <source>
        <dbReference type="ARBA" id="ARBA00022980"/>
    </source>
</evidence>
<dbReference type="EMBL" id="JQ439275">
    <property type="protein sequence ID" value="AFQ02347.1"/>
    <property type="molecule type" value="Genomic_DNA"/>
</dbReference>
<proteinExistence type="predicted"/>
<accession>K9M117</accession>
<dbReference type="Pfam" id="PF00338">
    <property type="entry name" value="Ribosomal_S10"/>
    <property type="match status" value="1"/>
</dbReference>
<protein>
    <submittedName>
        <fullName evidence="4">40S ribosomal protein S10</fullName>
    </submittedName>
</protein>
<geneLocation type="mitochondrion" evidence="4"/>
<dbReference type="SUPFAM" id="SSF54999">
    <property type="entry name" value="Ribosomal protein S10"/>
    <property type="match status" value="1"/>
</dbReference>
<dbReference type="GO" id="GO:0005840">
    <property type="term" value="C:ribosome"/>
    <property type="evidence" value="ECO:0007669"/>
    <property type="project" value="UniProtKB-KW"/>
</dbReference>
<name>K9M117_9STRA</name>
<dbReference type="InterPro" id="IPR036838">
    <property type="entry name" value="Ribosomal_uS10_dom_sf"/>
</dbReference>
<evidence type="ECO:0000259" key="3">
    <source>
        <dbReference type="SMART" id="SM01403"/>
    </source>
</evidence>
<feature type="domain" description="Small ribosomal subunit protein uS10" evidence="3">
    <location>
        <begin position="5"/>
        <end position="103"/>
    </location>
</feature>
<sequence>MYILRITFKSIEKINKLKQNLLKLKKINKFKDIQIKGIFKIKNKNKIFTLLKSPHVNKKSREHFIYKNYTQKIDIQFLNVFQLFNFLIIVKKILSENHIINIKIIKHNKKKMLIA</sequence>
<dbReference type="AlphaFoldDB" id="K9M117"/>
<gene>
    <name evidence="4" type="primary">rps10</name>
</gene>
<keyword evidence="2" id="KW-0687">Ribonucleoprotein</keyword>
<reference evidence="4" key="1">
    <citation type="submission" date="2011-12" db="EMBL/GenBank/DDBJ databases">
        <authorList>
            <person name="Martin F."/>
            <person name="Radmer L."/>
        </authorList>
    </citation>
    <scope>NUCLEOTIDE SEQUENCE</scope>
    <source>
        <strain evidence="4">P10342</strain>
    </source>
</reference>
<dbReference type="SMART" id="SM01403">
    <property type="entry name" value="Ribosomal_S10"/>
    <property type="match status" value="1"/>
</dbReference>
<keyword evidence="4" id="KW-0496">Mitochondrion</keyword>
<evidence type="ECO:0000256" key="2">
    <source>
        <dbReference type="ARBA" id="ARBA00023274"/>
    </source>
</evidence>
<dbReference type="InterPro" id="IPR027486">
    <property type="entry name" value="Ribosomal_uS10_dom"/>
</dbReference>
<organism evidence="4">
    <name type="scientific">Elongisporangium undulatum</name>
    <dbReference type="NCBI Taxonomy" id="127444"/>
    <lineage>
        <taxon>Eukaryota</taxon>
        <taxon>Sar</taxon>
        <taxon>Stramenopiles</taxon>
        <taxon>Oomycota</taxon>
        <taxon>Peronosporomycetes</taxon>
        <taxon>Pythiales</taxon>
        <taxon>Pythiaceae</taxon>
        <taxon>Elongisporangium</taxon>
    </lineage>
</organism>
<evidence type="ECO:0000313" key="4">
    <source>
        <dbReference type="EMBL" id="AFQ02347.1"/>
    </source>
</evidence>
<keyword evidence="1 4" id="KW-0689">Ribosomal protein</keyword>
<dbReference type="Gene3D" id="3.30.70.600">
    <property type="entry name" value="Ribosomal protein S10 domain"/>
    <property type="match status" value="1"/>
</dbReference>